<gene>
    <name evidence="2" type="ORF">ZHD862_LOCUS29448</name>
</gene>
<accession>A0A815FQ78</accession>
<organism evidence="2 3">
    <name type="scientific">Rotaria sordida</name>
    <dbReference type="NCBI Taxonomy" id="392033"/>
    <lineage>
        <taxon>Eukaryota</taxon>
        <taxon>Metazoa</taxon>
        <taxon>Spiralia</taxon>
        <taxon>Gnathifera</taxon>
        <taxon>Rotifera</taxon>
        <taxon>Eurotatoria</taxon>
        <taxon>Bdelloidea</taxon>
        <taxon>Philodinida</taxon>
        <taxon>Philodinidae</taxon>
        <taxon>Rotaria</taxon>
    </lineage>
</organism>
<dbReference type="AlphaFoldDB" id="A0A815FQ78"/>
<keyword evidence="1" id="KW-0812">Transmembrane</keyword>
<keyword evidence="1" id="KW-0472">Membrane</keyword>
<feature type="transmembrane region" description="Helical" evidence="1">
    <location>
        <begin position="52"/>
        <end position="68"/>
    </location>
</feature>
<evidence type="ECO:0000256" key="1">
    <source>
        <dbReference type="SAM" id="Phobius"/>
    </source>
</evidence>
<evidence type="ECO:0000313" key="2">
    <source>
        <dbReference type="EMBL" id="CAF1329537.1"/>
    </source>
</evidence>
<reference evidence="2" key="1">
    <citation type="submission" date="2021-02" db="EMBL/GenBank/DDBJ databases">
        <authorList>
            <person name="Nowell W R."/>
        </authorList>
    </citation>
    <scope>NUCLEOTIDE SEQUENCE</scope>
</reference>
<protein>
    <submittedName>
        <fullName evidence="2">Uncharacterized protein</fullName>
    </submittedName>
</protein>
<name>A0A815FQ78_9BILA</name>
<dbReference type="Proteomes" id="UP000663864">
    <property type="component" value="Unassembled WGS sequence"/>
</dbReference>
<evidence type="ECO:0000313" key="3">
    <source>
        <dbReference type="Proteomes" id="UP000663864"/>
    </source>
</evidence>
<proteinExistence type="predicted"/>
<keyword evidence="1" id="KW-1133">Transmembrane helix</keyword>
<dbReference type="EMBL" id="CAJNOT010002600">
    <property type="protein sequence ID" value="CAF1329537.1"/>
    <property type="molecule type" value="Genomic_DNA"/>
</dbReference>
<comment type="caution">
    <text evidence="2">The sequence shown here is derived from an EMBL/GenBank/DDBJ whole genome shotgun (WGS) entry which is preliminary data.</text>
</comment>
<sequence length="69" mass="8216">MPRNHTDLLTLYNNIALLCNRLDQSEKTIDIYMYSLEIRHRPETWLKSSIEILYPLCLLFFVSISIVRS</sequence>